<feature type="domain" description="HTH araC/xylS-type" evidence="4">
    <location>
        <begin position="201"/>
        <end position="299"/>
    </location>
</feature>
<dbReference type="AlphaFoldDB" id="A0A1I5AJZ7"/>
<dbReference type="Proteomes" id="UP000199149">
    <property type="component" value="Unassembled WGS sequence"/>
</dbReference>
<dbReference type="Gene3D" id="1.10.10.60">
    <property type="entry name" value="Homeodomain-like"/>
    <property type="match status" value="1"/>
</dbReference>
<name>A0A1I5AJZ7_9FLAO</name>
<evidence type="ECO:0000313" key="5">
    <source>
        <dbReference type="EMBL" id="SFN62826.1"/>
    </source>
</evidence>
<keyword evidence="3" id="KW-0804">Transcription</keyword>
<dbReference type="SMART" id="SM00342">
    <property type="entry name" value="HTH_ARAC"/>
    <property type="match status" value="1"/>
</dbReference>
<evidence type="ECO:0000256" key="3">
    <source>
        <dbReference type="ARBA" id="ARBA00023163"/>
    </source>
</evidence>
<evidence type="ECO:0000256" key="2">
    <source>
        <dbReference type="ARBA" id="ARBA00023125"/>
    </source>
</evidence>
<organism evidence="5 6">
    <name type="scientific">Algoriella xinjiangensis</name>
    <dbReference type="NCBI Taxonomy" id="684065"/>
    <lineage>
        <taxon>Bacteria</taxon>
        <taxon>Pseudomonadati</taxon>
        <taxon>Bacteroidota</taxon>
        <taxon>Flavobacteriia</taxon>
        <taxon>Flavobacteriales</taxon>
        <taxon>Weeksellaceae</taxon>
        <taxon>Algoriella</taxon>
    </lineage>
</organism>
<accession>A0A1I5AJZ7</accession>
<dbReference type="EMBL" id="FOUZ01000017">
    <property type="protein sequence ID" value="SFN62826.1"/>
    <property type="molecule type" value="Genomic_DNA"/>
</dbReference>
<keyword evidence="1" id="KW-0805">Transcription regulation</keyword>
<dbReference type="PROSITE" id="PS01124">
    <property type="entry name" value="HTH_ARAC_FAMILY_2"/>
    <property type="match status" value="1"/>
</dbReference>
<dbReference type="SUPFAM" id="SSF46689">
    <property type="entry name" value="Homeodomain-like"/>
    <property type="match status" value="1"/>
</dbReference>
<dbReference type="OrthoDB" id="2600165at2"/>
<dbReference type="GO" id="GO:0043565">
    <property type="term" value="F:sequence-specific DNA binding"/>
    <property type="evidence" value="ECO:0007669"/>
    <property type="project" value="InterPro"/>
</dbReference>
<evidence type="ECO:0000259" key="4">
    <source>
        <dbReference type="PROSITE" id="PS01124"/>
    </source>
</evidence>
<proteinExistence type="predicted"/>
<gene>
    <name evidence="5" type="ORF">SAMN05421738_11732</name>
</gene>
<dbReference type="InterPro" id="IPR009057">
    <property type="entry name" value="Homeodomain-like_sf"/>
</dbReference>
<dbReference type="InterPro" id="IPR018060">
    <property type="entry name" value="HTH_AraC"/>
</dbReference>
<dbReference type="RefSeq" id="WP_092910070.1">
    <property type="nucleotide sequence ID" value="NZ_FOUZ01000017.1"/>
</dbReference>
<sequence>MESKINTINSVTQYHKLCVLTMPLHPLVSVVNMAEIDFFLHEEFWKHYVNNLYTISIKRGMNSKLIYGQTDFDFDEGVLVVTSPKQVISIEKLEDIKLTGYKFIFHPDFIKGSSLSKSIHQYGFFAYNNNKALFLSEKEEQIILNLFSSIEQECQNNIDQFSQDVMIANIELLLVHIDRYYNRQFITRKNISNDTLSKMEEILNEYFKSEINQLPTVQHVADQLNLTPTYLSDLLKNLTGLTAQQHIHEKMIAKAKELLSTTNLSVSEIAFQLGFEYPQSFNKLFKKKTDLTPLEFKQTFN</sequence>
<dbReference type="PANTHER" id="PTHR43280:SF32">
    <property type="entry name" value="TRANSCRIPTIONAL REGULATORY PROTEIN"/>
    <property type="match status" value="1"/>
</dbReference>
<dbReference type="PANTHER" id="PTHR43280">
    <property type="entry name" value="ARAC-FAMILY TRANSCRIPTIONAL REGULATOR"/>
    <property type="match status" value="1"/>
</dbReference>
<dbReference type="GO" id="GO:0003700">
    <property type="term" value="F:DNA-binding transcription factor activity"/>
    <property type="evidence" value="ECO:0007669"/>
    <property type="project" value="InterPro"/>
</dbReference>
<reference evidence="6" key="1">
    <citation type="submission" date="2016-10" db="EMBL/GenBank/DDBJ databases">
        <authorList>
            <person name="Varghese N."/>
            <person name="Submissions S."/>
        </authorList>
    </citation>
    <scope>NUCLEOTIDE SEQUENCE [LARGE SCALE GENOMIC DNA]</scope>
    <source>
        <strain evidence="6">XJ109</strain>
    </source>
</reference>
<evidence type="ECO:0000313" key="6">
    <source>
        <dbReference type="Proteomes" id="UP000199149"/>
    </source>
</evidence>
<protein>
    <submittedName>
        <fullName evidence="5">AraC-type DNA-binding protein</fullName>
    </submittedName>
</protein>
<keyword evidence="2 5" id="KW-0238">DNA-binding</keyword>
<dbReference type="STRING" id="684065.SAMN05421738_11732"/>
<evidence type="ECO:0000256" key="1">
    <source>
        <dbReference type="ARBA" id="ARBA00023015"/>
    </source>
</evidence>
<dbReference type="Pfam" id="PF12833">
    <property type="entry name" value="HTH_18"/>
    <property type="match status" value="1"/>
</dbReference>
<keyword evidence="6" id="KW-1185">Reference proteome</keyword>